<feature type="compositionally biased region" description="Basic and acidic residues" evidence="1">
    <location>
        <begin position="403"/>
        <end position="437"/>
    </location>
</feature>
<dbReference type="Proteomes" id="UP000018951">
    <property type="component" value="Unassembled WGS sequence"/>
</dbReference>
<keyword evidence="2" id="KW-1133">Transmembrane helix</keyword>
<dbReference type="AlphaFoldDB" id="W2V0I4"/>
<feature type="compositionally biased region" description="Basic and acidic residues" evidence="1">
    <location>
        <begin position="313"/>
        <end position="329"/>
    </location>
</feature>
<reference evidence="3 4" key="1">
    <citation type="journal article" date="2013" name="PLoS ONE">
        <title>Bacterial endosymbiosis in a chordate host: long-term co-evolution and conservation of secondary metabolism.</title>
        <authorList>
            <person name="Kwan J.C."/>
            <person name="Schmidt E.W."/>
        </authorList>
    </citation>
    <scope>NUCLEOTIDE SEQUENCE [LARGE SCALE GENOMIC DNA]</scope>
    <source>
        <strain evidence="4">L6</strain>
    </source>
</reference>
<sequence>MISDQNNSDNNPKLLDDDLSHKNSQKESIEAKPLYDNSQLSSQTTSYLKRVGIAFTLSISTLVSSILNILISVSSFIVNCAASGYINDQKHRHDCSRALIQNPKNTQDSDISTGTNLKNGITSDYKAVFKRATTLFNPANSIVDRGQKPITAKSVMMSVFLALAIPFSAIAIGISGFFFIAAIAGGLPLAVTGIMLGVSVGLMAVCTVCVGMQNKKENGLGFFGNLKHNLTNIGISIKAMLVDIVKLPVQILLIPLSLFTGIKIVDKLYNKASDFAYGRAINHAIESQNLGKNSQQTAEKIAKSLSNLQDINPDIHKSTSVDLSKEKMTKSFSNPKNMNPDIHKSTSVDLSKEKMTKSFSNPRNMNPDIQKSISVNPNEEKKPSTPKTQQTSELSYNSTPDVSKVELEKEKSREKSTNDTLSTDHKTKHVNKLEKTRNTIQPQQERHAK</sequence>
<feature type="transmembrane region" description="Helical" evidence="2">
    <location>
        <begin position="189"/>
        <end position="210"/>
    </location>
</feature>
<comment type="caution">
    <text evidence="3">The sequence shown here is derived from an EMBL/GenBank/DDBJ whole genome shotgun (WGS) entry which is preliminary data.</text>
</comment>
<organism evidence="3 4">
    <name type="scientific">Candidatus Xenolissoclinum pacificiensis L6</name>
    <dbReference type="NCBI Taxonomy" id="1401685"/>
    <lineage>
        <taxon>Bacteria</taxon>
        <taxon>Pseudomonadati</taxon>
        <taxon>Pseudomonadota</taxon>
        <taxon>Alphaproteobacteria</taxon>
        <taxon>Rickettsiales</taxon>
        <taxon>Anaplasmataceae</taxon>
        <taxon>Candidatus Xenolissoclinum</taxon>
    </lineage>
</organism>
<keyword evidence="2" id="KW-0472">Membrane</keyword>
<feature type="compositionally biased region" description="Polar residues" evidence="1">
    <location>
        <begin position="1"/>
        <end position="11"/>
    </location>
</feature>
<name>W2V0I4_9RICK</name>
<feature type="region of interest" description="Disordered" evidence="1">
    <location>
        <begin position="1"/>
        <end position="34"/>
    </location>
</feature>
<keyword evidence="4" id="KW-1185">Reference proteome</keyword>
<evidence type="ECO:0000256" key="2">
    <source>
        <dbReference type="SAM" id="Phobius"/>
    </source>
</evidence>
<gene>
    <name evidence="3" type="ORF">P857_655</name>
</gene>
<feature type="compositionally biased region" description="Basic and acidic residues" evidence="1">
    <location>
        <begin position="14"/>
        <end position="30"/>
    </location>
</feature>
<feature type="transmembrane region" description="Helical" evidence="2">
    <location>
        <begin position="155"/>
        <end position="183"/>
    </location>
</feature>
<evidence type="ECO:0000313" key="4">
    <source>
        <dbReference type="Proteomes" id="UP000018951"/>
    </source>
</evidence>
<dbReference type="EMBL" id="AXCJ01000008">
    <property type="protein sequence ID" value="ETO91167.1"/>
    <property type="molecule type" value="Genomic_DNA"/>
</dbReference>
<evidence type="ECO:0000256" key="1">
    <source>
        <dbReference type="SAM" id="MobiDB-lite"/>
    </source>
</evidence>
<accession>W2V0I4</accession>
<feature type="compositionally biased region" description="Basic and acidic residues" evidence="1">
    <location>
        <begin position="341"/>
        <end position="356"/>
    </location>
</feature>
<feature type="transmembrane region" description="Helical" evidence="2">
    <location>
        <begin position="53"/>
        <end position="82"/>
    </location>
</feature>
<proteinExistence type="predicted"/>
<feature type="compositionally biased region" description="Polar residues" evidence="1">
    <location>
        <begin position="357"/>
        <end position="377"/>
    </location>
</feature>
<feature type="compositionally biased region" description="Polar residues" evidence="1">
    <location>
        <begin position="385"/>
        <end position="401"/>
    </location>
</feature>
<evidence type="ECO:0000313" key="3">
    <source>
        <dbReference type="EMBL" id="ETO91167.1"/>
    </source>
</evidence>
<keyword evidence="2" id="KW-0812">Transmembrane</keyword>
<protein>
    <submittedName>
        <fullName evidence="3">Uncharacterized protein</fullName>
    </submittedName>
</protein>
<feature type="region of interest" description="Disordered" evidence="1">
    <location>
        <begin position="313"/>
        <end position="449"/>
    </location>
</feature>